<dbReference type="Proteomes" id="UP000389128">
    <property type="component" value="Unassembled WGS sequence"/>
</dbReference>
<dbReference type="OrthoDB" id="9792173at2"/>
<dbReference type="InterPro" id="IPR037523">
    <property type="entry name" value="VOC_core"/>
</dbReference>
<dbReference type="SUPFAM" id="SSF54593">
    <property type="entry name" value="Glyoxalase/Bleomycin resistance protein/Dihydroxybiphenyl dioxygenase"/>
    <property type="match status" value="1"/>
</dbReference>
<name>A0A6C2CJ13_9RHOO</name>
<dbReference type="Pfam" id="PF13669">
    <property type="entry name" value="Glyoxalase_4"/>
    <property type="match status" value="1"/>
</dbReference>
<proteinExistence type="predicted"/>
<protein>
    <recommendedName>
        <fullName evidence="1">VOC domain-containing protein</fullName>
    </recommendedName>
</protein>
<feature type="domain" description="VOC" evidence="1">
    <location>
        <begin position="10"/>
        <end position="152"/>
    </location>
</feature>
<dbReference type="PROSITE" id="PS51819">
    <property type="entry name" value="VOC"/>
    <property type="match status" value="1"/>
</dbReference>
<evidence type="ECO:0000313" key="3">
    <source>
        <dbReference type="Proteomes" id="UP000389128"/>
    </source>
</evidence>
<keyword evidence="3" id="KW-1185">Reference proteome</keyword>
<dbReference type="RefSeq" id="WP_148581054.1">
    <property type="nucleotide sequence ID" value="NZ_JAVEUW010000047.1"/>
</dbReference>
<dbReference type="Gene3D" id="3.10.180.10">
    <property type="entry name" value="2,3-Dihydroxybiphenyl 1,2-Dioxygenase, domain 1"/>
    <property type="match status" value="1"/>
</dbReference>
<reference evidence="2 3" key="1">
    <citation type="submission" date="2019-01" db="EMBL/GenBank/DDBJ databases">
        <title>Zoogloea oleivorans genome sequencing and assembly.</title>
        <authorList>
            <person name="Tancsics A."/>
            <person name="Farkas M."/>
            <person name="Kriszt B."/>
            <person name="Maroti G."/>
            <person name="Horvath B."/>
        </authorList>
    </citation>
    <scope>NUCLEOTIDE SEQUENCE [LARGE SCALE GENOMIC DNA]</scope>
    <source>
        <strain evidence="2 3">Buc</strain>
    </source>
</reference>
<evidence type="ECO:0000259" key="1">
    <source>
        <dbReference type="PROSITE" id="PS51819"/>
    </source>
</evidence>
<organism evidence="2 3">
    <name type="scientific">Zoogloea oleivorans</name>
    <dbReference type="NCBI Taxonomy" id="1552750"/>
    <lineage>
        <taxon>Bacteria</taxon>
        <taxon>Pseudomonadati</taxon>
        <taxon>Pseudomonadota</taxon>
        <taxon>Betaproteobacteria</taxon>
        <taxon>Rhodocyclales</taxon>
        <taxon>Zoogloeaceae</taxon>
        <taxon>Zoogloea</taxon>
    </lineage>
</organism>
<gene>
    <name evidence="2" type="ORF">ETQ85_21140</name>
</gene>
<sequence length="180" mass="19872">MSNPQALIARLGTVMQLAFVPEDVEGALRYWTETMGVGPFFKLSNIVVDAAKYKGEPAHIDFSVYIAYWGDMQVEIIEQHNDAPSIYKSWRGEGREGLHHICIVVEDMAEARAISLEAGARVMQEIWLPGGGEAIYIDAGGGPGSLIEMICFPKESYAFFDLMRDAARDWDGSEPVRAVG</sequence>
<evidence type="ECO:0000313" key="2">
    <source>
        <dbReference type="EMBL" id="TYC53572.1"/>
    </source>
</evidence>
<dbReference type="AlphaFoldDB" id="A0A6C2CJ13"/>
<accession>A0A6C2CJ13</accession>
<dbReference type="InterPro" id="IPR029068">
    <property type="entry name" value="Glyas_Bleomycin-R_OHBP_Dase"/>
</dbReference>
<comment type="caution">
    <text evidence="2">The sequence shown here is derived from an EMBL/GenBank/DDBJ whole genome shotgun (WGS) entry which is preliminary data.</text>
</comment>
<dbReference type="EMBL" id="SDKK01000026">
    <property type="protein sequence ID" value="TYC53572.1"/>
    <property type="molecule type" value="Genomic_DNA"/>
</dbReference>